<evidence type="ECO:0000313" key="3">
    <source>
        <dbReference type="Proteomes" id="UP000318102"/>
    </source>
</evidence>
<comment type="caution">
    <text evidence="2">The sequence shown here is derived from an EMBL/GenBank/DDBJ whole genome shotgun (WGS) entry which is preliminary data.</text>
</comment>
<keyword evidence="3" id="KW-1185">Reference proteome</keyword>
<organism evidence="2 3">
    <name type="scientific">Paenibacillus agilis</name>
    <dbReference type="NCBI Taxonomy" id="3020863"/>
    <lineage>
        <taxon>Bacteria</taxon>
        <taxon>Bacillati</taxon>
        <taxon>Bacillota</taxon>
        <taxon>Bacilli</taxon>
        <taxon>Bacillales</taxon>
        <taxon>Paenibacillaceae</taxon>
        <taxon>Paenibacillus</taxon>
    </lineage>
</organism>
<feature type="domain" description="SnoaL-like" evidence="1">
    <location>
        <begin position="5"/>
        <end position="123"/>
    </location>
</feature>
<dbReference type="InterPro" id="IPR032710">
    <property type="entry name" value="NTF2-like_dom_sf"/>
</dbReference>
<dbReference type="EMBL" id="VNJK01000004">
    <property type="protein sequence ID" value="TVX87169.1"/>
    <property type="molecule type" value="Genomic_DNA"/>
</dbReference>
<dbReference type="Pfam" id="PF13474">
    <property type="entry name" value="SnoaL_3"/>
    <property type="match status" value="1"/>
</dbReference>
<evidence type="ECO:0000259" key="1">
    <source>
        <dbReference type="Pfam" id="PF13474"/>
    </source>
</evidence>
<dbReference type="InterPro" id="IPR037401">
    <property type="entry name" value="SnoaL-like"/>
</dbReference>
<gene>
    <name evidence="2" type="ORF">FPZ44_22010</name>
</gene>
<dbReference type="OrthoDB" id="9152983at2"/>
<protein>
    <submittedName>
        <fullName evidence="2">Nuclear transport factor 2 family protein</fullName>
    </submittedName>
</protein>
<name>A0A559IHL6_9BACL</name>
<dbReference type="RefSeq" id="WP_144993993.1">
    <property type="nucleotide sequence ID" value="NZ_VNJK01000004.1"/>
</dbReference>
<dbReference type="Gene3D" id="3.10.450.50">
    <property type="match status" value="1"/>
</dbReference>
<dbReference type="SUPFAM" id="SSF54427">
    <property type="entry name" value="NTF2-like"/>
    <property type="match status" value="1"/>
</dbReference>
<proteinExistence type="predicted"/>
<dbReference type="Proteomes" id="UP000318102">
    <property type="component" value="Unassembled WGS sequence"/>
</dbReference>
<sequence length="126" mass="14916">MNTYEQALANYIEATNTHDFNQVRTLLHPDAVYWFSNRTCRTHHEIQHYFEQAWDLVREEVYAASDMQWIAMSEVQATCLYTYHWEGYIHGEFASGSGRATNVFVREDNNQWKLIHEHLSGMPKES</sequence>
<dbReference type="AlphaFoldDB" id="A0A559IHL6"/>
<accession>A0A559IHL6</accession>
<evidence type="ECO:0000313" key="2">
    <source>
        <dbReference type="EMBL" id="TVX87169.1"/>
    </source>
</evidence>
<reference evidence="2 3" key="1">
    <citation type="submission" date="2019-07" db="EMBL/GenBank/DDBJ databases">
        <authorList>
            <person name="Kim J."/>
        </authorList>
    </citation>
    <scope>NUCLEOTIDE SEQUENCE [LARGE SCALE GENOMIC DNA]</scope>
    <source>
        <strain evidence="2 3">N4</strain>
    </source>
</reference>